<organism evidence="1 2">
    <name type="scientific">Pisolithus tinctorius Marx 270</name>
    <dbReference type="NCBI Taxonomy" id="870435"/>
    <lineage>
        <taxon>Eukaryota</taxon>
        <taxon>Fungi</taxon>
        <taxon>Dikarya</taxon>
        <taxon>Basidiomycota</taxon>
        <taxon>Agaricomycotina</taxon>
        <taxon>Agaricomycetes</taxon>
        <taxon>Agaricomycetidae</taxon>
        <taxon>Boletales</taxon>
        <taxon>Sclerodermatineae</taxon>
        <taxon>Pisolithaceae</taxon>
        <taxon>Pisolithus</taxon>
    </lineage>
</organism>
<dbReference type="HOGENOM" id="CLU_2050603_0_0_1"/>
<protein>
    <submittedName>
        <fullName evidence="1">Uncharacterized protein</fullName>
    </submittedName>
</protein>
<name>A0A0C3PR95_PISTI</name>
<accession>A0A0C3PR95</accession>
<gene>
    <name evidence="1" type="ORF">M404DRAFT_20622</name>
</gene>
<dbReference type="InParanoid" id="A0A0C3PR95"/>
<proteinExistence type="predicted"/>
<reference evidence="1 2" key="1">
    <citation type="submission" date="2014-04" db="EMBL/GenBank/DDBJ databases">
        <authorList>
            <consortium name="DOE Joint Genome Institute"/>
            <person name="Kuo A."/>
            <person name="Kohler A."/>
            <person name="Costa M.D."/>
            <person name="Nagy L.G."/>
            <person name="Floudas D."/>
            <person name="Copeland A."/>
            <person name="Barry K.W."/>
            <person name="Cichocki N."/>
            <person name="Veneault-Fourrey C."/>
            <person name="LaButti K."/>
            <person name="Lindquist E.A."/>
            <person name="Lipzen A."/>
            <person name="Lundell T."/>
            <person name="Morin E."/>
            <person name="Murat C."/>
            <person name="Sun H."/>
            <person name="Tunlid A."/>
            <person name="Henrissat B."/>
            <person name="Grigoriev I.V."/>
            <person name="Hibbett D.S."/>
            <person name="Martin F."/>
            <person name="Nordberg H.P."/>
            <person name="Cantor M.N."/>
            <person name="Hua S.X."/>
        </authorList>
    </citation>
    <scope>NUCLEOTIDE SEQUENCE [LARGE SCALE GENOMIC DNA]</scope>
    <source>
        <strain evidence="1 2">Marx 270</strain>
    </source>
</reference>
<dbReference type="AlphaFoldDB" id="A0A0C3PR95"/>
<reference evidence="2" key="2">
    <citation type="submission" date="2015-01" db="EMBL/GenBank/DDBJ databases">
        <title>Evolutionary Origins and Diversification of the Mycorrhizal Mutualists.</title>
        <authorList>
            <consortium name="DOE Joint Genome Institute"/>
            <consortium name="Mycorrhizal Genomics Consortium"/>
            <person name="Kohler A."/>
            <person name="Kuo A."/>
            <person name="Nagy L.G."/>
            <person name="Floudas D."/>
            <person name="Copeland A."/>
            <person name="Barry K.W."/>
            <person name="Cichocki N."/>
            <person name="Veneault-Fourrey C."/>
            <person name="LaButti K."/>
            <person name="Lindquist E.A."/>
            <person name="Lipzen A."/>
            <person name="Lundell T."/>
            <person name="Morin E."/>
            <person name="Murat C."/>
            <person name="Riley R."/>
            <person name="Ohm R."/>
            <person name="Sun H."/>
            <person name="Tunlid A."/>
            <person name="Henrissat B."/>
            <person name="Grigoriev I.V."/>
            <person name="Hibbett D.S."/>
            <person name="Martin F."/>
        </authorList>
    </citation>
    <scope>NUCLEOTIDE SEQUENCE [LARGE SCALE GENOMIC DNA]</scope>
    <source>
        <strain evidence="2">Marx 270</strain>
    </source>
</reference>
<evidence type="ECO:0000313" key="1">
    <source>
        <dbReference type="EMBL" id="KIO11109.1"/>
    </source>
</evidence>
<dbReference type="EMBL" id="KN831950">
    <property type="protein sequence ID" value="KIO11109.1"/>
    <property type="molecule type" value="Genomic_DNA"/>
</dbReference>
<dbReference type="Proteomes" id="UP000054217">
    <property type="component" value="Unassembled WGS sequence"/>
</dbReference>
<sequence length="120" mass="13521">MLPHRLNDLNQGIRSQTCAPDEQAKGDYICGKALTQLVTIIEEALTFFVDFLILDNVRPGTQRRSHDAYFPDSVEMMLCLDVNSIPPEHCPRIAAYYQSPEVEVITPSNDGRASRAILRM</sequence>
<evidence type="ECO:0000313" key="2">
    <source>
        <dbReference type="Proteomes" id="UP000054217"/>
    </source>
</evidence>
<keyword evidence="2" id="KW-1185">Reference proteome</keyword>